<evidence type="ECO:0000313" key="2">
    <source>
        <dbReference type="EMBL" id="GBC99204.1"/>
    </source>
</evidence>
<dbReference type="InterPro" id="IPR030395">
    <property type="entry name" value="GP_PDE_dom"/>
</dbReference>
<dbReference type="EC" id="3.1.4.46" evidence="2"/>
<reference evidence="3" key="1">
    <citation type="submission" date="2017-09" db="EMBL/GenBank/DDBJ databases">
        <title>Metaegenomics of thermophilic ammonia-oxidizing enrichment culture.</title>
        <authorList>
            <person name="Kato S."/>
            <person name="Suzuki K."/>
        </authorList>
    </citation>
    <scope>NUCLEOTIDE SEQUENCE [LARGE SCALE GENOMIC DNA]</scope>
</reference>
<dbReference type="InterPro" id="IPR017946">
    <property type="entry name" value="PLC-like_Pdiesterase_TIM-brl"/>
</dbReference>
<evidence type="ECO:0000313" key="3">
    <source>
        <dbReference type="Proteomes" id="UP000236173"/>
    </source>
</evidence>
<feature type="domain" description="GP-PDE" evidence="1">
    <location>
        <begin position="40"/>
        <end position="277"/>
    </location>
</feature>
<keyword evidence="2" id="KW-0378">Hydrolase</keyword>
<organism evidence="2 3">
    <name type="scientific">Candidatus Fervidibacter japonicus</name>
    <dbReference type="NCBI Taxonomy" id="2035412"/>
    <lineage>
        <taxon>Bacteria</taxon>
        <taxon>Candidatus Fervidibacterota</taxon>
        <taxon>Candidatus Fervidibacter</taxon>
    </lineage>
</organism>
<dbReference type="EMBL" id="BEHT01000022">
    <property type="protein sequence ID" value="GBC99204.1"/>
    <property type="molecule type" value="Genomic_DNA"/>
</dbReference>
<dbReference type="GO" id="GO:0006629">
    <property type="term" value="P:lipid metabolic process"/>
    <property type="evidence" value="ECO:0007669"/>
    <property type="project" value="InterPro"/>
</dbReference>
<dbReference type="PANTHER" id="PTHR46211:SF14">
    <property type="entry name" value="GLYCEROPHOSPHODIESTER PHOSPHODIESTERASE"/>
    <property type="match status" value="1"/>
</dbReference>
<dbReference type="PANTHER" id="PTHR46211">
    <property type="entry name" value="GLYCEROPHOSPHORYL DIESTER PHOSPHODIESTERASE"/>
    <property type="match status" value="1"/>
</dbReference>
<dbReference type="Gene3D" id="3.20.20.190">
    <property type="entry name" value="Phosphatidylinositol (PI) phosphodiesterase"/>
    <property type="match status" value="1"/>
</dbReference>
<sequence>MLVIGGEAIDCRLVPLLLDAFAGVNIERRFKEVIKMRTRPMLIAHRGCSGRYPENTLRAFREALKLPVDGIELDVRRTRDGVLVVIHDETVDRTTFGSGRVSELTWDELRQLDAGAWKGDEFAGECIPRFEEVLELVKGQTVLHVEIKEVGTETQIAETLRHYDAERWVKLASFHPEAVASARRAAPETAGVLIGGLRVGNDDATFQRFVHTALQHGASAVSVHYSVATPQRVRYCHQRYLFVGVWTVNDADLARQLVAMGVDAIASDYPERILAALPDGAGQDILQQ</sequence>
<gene>
    <name evidence="2" type="primary">glpQ</name>
    <name evidence="2" type="ORF">HRbin17_01726</name>
</gene>
<comment type="caution">
    <text evidence="2">The sequence shown here is derived from an EMBL/GenBank/DDBJ whole genome shotgun (WGS) entry which is preliminary data.</text>
</comment>
<dbReference type="Proteomes" id="UP000236173">
    <property type="component" value="Unassembled WGS sequence"/>
</dbReference>
<accession>A0A2H5XDF9</accession>
<dbReference type="PROSITE" id="PS51704">
    <property type="entry name" value="GP_PDE"/>
    <property type="match status" value="1"/>
</dbReference>
<name>A0A2H5XDF9_9BACT</name>
<dbReference type="Pfam" id="PF03009">
    <property type="entry name" value="GDPD"/>
    <property type="match status" value="1"/>
</dbReference>
<dbReference type="AlphaFoldDB" id="A0A2H5XDF9"/>
<protein>
    <submittedName>
        <fullName evidence="2">Glycerophosphodiester phosphodiesterase</fullName>
        <ecNumber evidence="2">3.1.4.46</ecNumber>
    </submittedName>
</protein>
<proteinExistence type="predicted"/>
<dbReference type="SUPFAM" id="SSF51695">
    <property type="entry name" value="PLC-like phosphodiesterases"/>
    <property type="match status" value="1"/>
</dbReference>
<evidence type="ECO:0000259" key="1">
    <source>
        <dbReference type="PROSITE" id="PS51704"/>
    </source>
</evidence>
<dbReference type="GO" id="GO:0008889">
    <property type="term" value="F:glycerophosphodiester phosphodiesterase activity"/>
    <property type="evidence" value="ECO:0007669"/>
    <property type="project" value="UniProtKB-EC"/>
</dbReference>